<evidence type="ECO:0000313" key="3">
    <source>
        <dbReference type="Proteomes" id="UP001187343"/>
    </source>
</evidence>
<keyword evidence="1" id="KW-0812">Transmembrane</keyword>
<reference evidence="2" key="1">
    <citation type="submission" date="2023-08" db="EMBL/GenBank/DDBJ databases">
        <title>Chromosome-level Genome Assembly of mud carp (Cirrhinus molitorella).</title>
        <authorList>
            <person name="Liu H."/>
        </authorList>
    </citation>
    <scope>NUCLEOTIDE SEQUENCE</scope>
    <source>
        <strain evidence="2">Prfri</strain>
        <tissue evidence="2">Muscle</tissue>
    </source>
</reference>
<organism evidence="2 3">
    <name type="scientific">Cirrhinus molitorella</name>
    <name type="common">mud carp</name>
    <dbReference type="NCBI Taxonomy" id="172907"/>
    <lineage>
        <taxon>Eukaryota</taxon>
        <taxon>Metazoa</taxon>
        <taxon>Chordata</taxon>
        <taxon>Craniata</taxon>
        <taxon>Vertebrata</taxon>
        <taxon>Euteleostomi</taxon>
        <taxon>Actinopterygii</taxon>
        <taxon>Neopterygii</taxon>
        <taxon>Teleostei</taxon>
        <taxon>Ostariophysi</taxon>
        <taxon>Cypriniformes</taxon>
        <taxon>Cyprinidae</taxon>
        <taxon>Labeoninae</taxon>
        <taxon>Labeonini</taxon>
        <taxon>Cirrhinus</taxon>
    </lineage>
</organism>
<keyword evidence="3" id="KW-1185">Reference proteome</keyword>
<evidence type="ECO:0000313" key="2">
    <source>
        <dbReference type="EMBL" id="KAK2902679.1"/>
    </source>
</evidence>
<sequence>MHDDVSSFLQSPFDQRVVSKFLKIRPKVLGALEISIAITMLILTIWTGFLYLLWSCLLSILTGSVTVSAACSRNTCRVRISQFLNCFNAVAAAISIPFHCLDSEGVALILLVFCDALVFIISVIVASSSCDCCRMKSRHVSVSCINRDVPYVTDHNIVFRQEMRLEEKSSSSGMKVTPSPAVYGRCPESGMICLVSFDPVKQQQQADIYVSISITILKSIH</sequence>
<dbReference type="PANTHER" id="PTHR23320">
    <property type="entry name" value="MEMBRANE-SPANNING 4-DOMAINS SUBFAMILY A MS4A -RELATED"/>
    <property type="match status" value="1"/>
</dbReference>
<proteinExistence type="predicted"/>
<name>A0AA88TQR7_9TELE</name>
<gene>
    <name evidence="2" type="ORF">Q8A67_007392</name>
</gene>
<dbReference type="EMBL" id="JAUYZG010000007">
    <property type="protein sequence ID" value="KAK2902679.1"/>
    <property type="molecule type" value="Genomic_DNA"/>
</dbReference>
<comment type="caution">
    <text evidence="2">The sequence shown here is derived from an EMBL/GenBank/DDBJ whole genome shotgun (WGS) entry which is preliminary data.</text>
</comment>
<dbReference type="Proteomes" id="UP001187343">
    <property type="component" value="Unassembled WGS sequence"/>
</dbReference>
<protein>
    <submittedName>
        <fullName evidence="2">Uncharacterized protein</fullName>
    </submittedName>
</protein>
<feature type="transmembrane region" description="Helical" evidence="1">
    <location>
        <begin position="83"/>
        <end position="99"/>
    </location>
</feature>
<dbReference type="PANTHER" id="PTHR23320:SF128">
    <property type="entry name" value="MEMBRANE-SPANNING 4-DOMAINS SUBFAMILY A MEMBER 4A"/>
    <property type="match status" value="1"/>
</dbReference>
<keyword evidence="1" id="KW-1133">Transmembrane helix</keyword>
<feature type="transmembrane region" description="Helical" evidence="1">
    <location>
        <begin position="105"/>
        <end position="126"/>
    </location>
</feature>
<evidence type="ECO:0000256" key="1">
    <source>
        <dbReference type="SAM" id="Phobius"/>
    </source>
</evidence>
<keyword evidence="1" id="KW-0472">Membrane</keyword>
<dbReference type="InterPro" id="IPR030417">
    <property type="entry name" value="MS4A"/>
</dbReference>
<accession>A0AA88TQR7</accession>
<dbReference type="AlphaFoldDB" id="A0AA88TQR7"/>